<comment type="caution">
    <text evidence="2">The sequence shown here is derived from an EMBL/GenBank/DDBJ whole genome shotgun (WGS) entry which is preliminary data.</text>
</comment>
<proteinExistence type="predicted"/>
<name>A0AAW3ZMS5_9GAMM</name>
<dbReference type="Proteomes" id="UP000613768">
    <property type="component" value="Unassembled WGS sequence"/>
</dbReference>
<gene>
    <name evidence="2" type="ORF">IFO71_16930</name>
</gene>
<accession>A0AAW3ZMS5</accession>
<protein>
    <submittedName>
        <fullName evidence="2">Uncharacterized protein</fullName>
    </submittedName>
</protein>
<evidence type="ECO:0000313" key="3">
    <source>
        <dbReference type="Proteomes" id="UP000613768"/>
    </source>
</evidence>
<feature type="compositionally biased region" description="Polar residues" evidence="1">
    <location>
        <begin position="33"/>
        <end position="51"/>
    </location>
</feature>
<sequence>MNGTSRASNPIDLLEALALQNPDPEGHGGKSRPISSPQTASESSPAPQESGTAPRFKSIEIKPMVMPEEVELGSQHGCSQRSVD</sequence>
<feature type="region of interest" description="Disordered" evidence="1">
    <location>
        <begin position="1"/>
        <end position="84"/>
    </location>
</feature>
<evidence type="ECO:0000313" key="2">
    <source>
        <dbReference type="EMBL" id="MBD8527430.1"/>
    </source>
</evidence>
<organism evidence="2 3">
    <name type="scientific">Pseudomarimonas arenosa</name>
    <dbReference type="NCBI Taxonomy" id="2774145"/>
    <lineage>
        <taxon>Bacteria</taxon>
        <taxon>Pseudomonadati</taxon>
        <taxon>Pseudomonadota</taxon>
        <taxon>Gammaproteobacteria</taxon>
        <taxon>Lysobacterales</taxon>
        <taxon>Lysobacteraceae</taxon>
        <taxon>Pseudomarimonas</taxon>
    </lineage>
</organism>
<dbReference type="EMBL" id="JACYTR010000052">
    <property type="protein sequence ID" value="MBD8527430.1"/>
    <property type="molecule type" value="Genomic_DNA"/>
</dbReference>
<keyword evidence="3" id="KW-1185">Reference proteome</keyword>
<evidence type="ECO:0000256" key="1">
    <source>
        <dbReference type="SAM" id="MobiDB-lite"/>
    </source>
</evidence>
<dbReference type="AlphaFoldDB" id="A0AAW3ZMS5"/>
<reference evidence="2 3" key="1">
    <citation type="submission" date="2020-09" db="EMBL/GenBank/DDBJ databases">
        <title>Pseudoxanthomonas sp. CAU 1598 isolated from sand of Yaerae Beach.</title>
        <authorList>
            <person name="Kim W."/>
        </authorList>
    </citation>
    <scope>NUCLEOTIDE SEQUENCE [LARGE SCALE GENOMIC DNA]</scope>
    <source>
        <strain evidence="2 3">CAU 1598</strain>
    </source>
</reference>